<dbReference type="SMART" id="SM00448">
    <property type="entry name" value="REC"/>
    <property type="match status" value="1"/>
</dbReference>
<dbReference type="PATRIC" id="fig|1107881.3.peg.3734"/>
<dbReference type="Proteomes" id="UP000004038">
    <property type="component" value="Unassembled WGS sequence"/>
</dbReference>
<evidence type="ECO:0000313" key="5">
    <source>
        <dbReference type="Proteomes" id="UP000004038"/>
    </source>
</evidence>
<dbReference type="Gene3D" id="3.40.50.2300">
    <property type="match status" value="1"/>
</dbReference>
<dbReference type="SUPFAM" id="SSF52172">
    <property type="entry name" value="CheY-like"/>
    <property type="match status" value="1"/>
</dbReference>
<accession>H0G2H7</accession>
<name>H0G2H7_RHIML</name>
<dbReference type="InterPro" id="IPR050595">
    <property type="entry name" value="Bact_response_regulator"/>
</dbReference>
<reference evidence="4 5" key="1">
    <citation type="journal article" date="2012" name="J. Bacteriol.">
        <title>Draft Genome Sequence of Sinorhizobium meliloti CCNWSX0020, a Nitrogen-Fixing Symbiont with Copper Tolerance Capability Isolated from Lead-Zinc Mine Tailings.</title>
        <authorList>
            <person name="Li Z."/>
            <person name="Ma Z."/>
            <person name="Hao X."/>
            <person name="Wei G."/>
        </authorList>
    </citation>
    <scope>NUCLEOTIDE SEQUENCE [LARGE SCALE GENOMIC DNA]</scope>
    <source>
        <strain evidence="4 5">CCNWSX0020</strain>
    </source>
</reference>
<dbReference type="RefSeq" id="WP_003530882.1">
    <property type="nucleotide sequence ID" value="NZ_AGVV01000036.1"/>
</dbReference>
<dbReference type="InterPro" id="IPR001789">
    <property type="entry name" value="Sig_transdc_resp-reg_receiver"/>
</dbReference>
<dbReference type="PROSITE" id="PS50110">
    <property type="entry name" value="RESPONSE_REGULATORY"/>
    <property type="match status" value="1"/>
</dbReference>
<dbReference type="Pfam" id="PF00072">
    <property type="entry name" value="Response_reg"/>
    <property type="match status" value="1"/>
</dbReference>
<evidence type="ECO:0000256" key="2">
    <source>
        <dbReference type="PROSITE-ProRule" id="PRU00169"/>
    </source>
</evidence>
<dbReference type="PANTHER" id="PTHR44591">
    <property type="entry name" value="STRESS RESPONSE REGULATOR PROTEIN 1"/>
    <property type="match status" value="1"/>
</dbReference>
<proteinExistence type="predicted"/>
<dbReference type="PANTHER" id="PTHR44591:SF25">
    <property type="entry name" value="CHEMOTAXIS TWO-COMPONENT RESPONSE REGULATOR"/>
    <property type="match status" value="1"/>
</dbReference>
<evidence type="ECO:0000259" key="3">
    <source>
        <dbReference type="PROSITE" id="PS50110"/>
    </source>
</evidence>
<protein>
    <submittedName>
        <fullName evidence="4">Two-component response regulator</fullName>
    </submittedName>
</protein>
<feature type="modified residue" description="4-aspartylphosphate" evidence="2">
    <location>
        <position position="50"/>
    </location>
</feature>
<evidence type="ECO:0000256" key="1">
    <source>
        <dbReference type="ARBA" id="ARBA00022553"/>
    </source>
</evidence>
<feature type="domain" description="Response regulatory" evidence="3">
    <location>
        <begin position="1"/>
        <end position="115"/>
    </location>
</feature>
<dbReference type="EMBL" id="AGVV01000036">
    <property type="protein sequence ID" value="EHK76534.1"/>
    <property type="molecule type" value="Genomic_DNA"/>
</dbReference>
<sequence length="121" mass="12972">MIAVVDDDPFVRDGLKNLLLSIDHNAMTFESAEEFLGAAEKDSVTCVVADVRMGGISGIEMQDRLKSTGFSAPIIFLTAHCDDATRTRALSGGAFAFLCKPFDEDELLASIGSALTSIQRI</sequence>
<dbReference type="AlphaFoldDB" id="H0G2H7"/>
<organism evidence="4 5">
    <name type="scientific">Sinorhizobium meliloti CCNWSX0020</name>
    <dbReference type="NCBI Taxonomy" id="1107881"/>
    <lineage>
        <taxon>Bacteria</taxon>
        <taxon>Pseudomonadati</taxon>
        <taxon>Pseudomonadota</taxon>
        <taxon>Alphaproteobacteria</taxon>
        <taxon>Hyphomicrobiales</taxon>
        <taxon>Rhizobiaceae</taxon>
        <taxon>Sinorhizobium/Ensifer group</taxon>
        <taxon>Sinorhizobium</taxon>
    </lineage>
</organism>
<evidence type="ECO:0000313" key="4">
    <source>
        <dbReference type="EMBL" id="EHK76534.1"/>
    </source>
</evidence>
<gene>
    <name evidence="4" type="ORF">SM0020_18337</name>
</gene>
<keyword evidence="1 2" id="KW-0597">Phosphoprotein</keyword>
<dbReference type="InterPro" id="IPR011006">
    <property type="entry name" value="CheY-like_superfamily"/>
</dbReference>
<dbReference type="GO" id="GO:0000160">
    <property type="term" value="P:phosphorelay signal transduction system"/>
    <property type="evidence" value="ECO:0007669"/>
    <property type="project" value="InterPro"/>
</dbReference>